<organism evidence="1 2">
    <name type="scientific">Fusobacterium mortiferum</name>
    <dbReference type="NCBI Taxonomy" id="850"/>
    <lineage>
        <taxon>Bacteria</taxon>
        <taxon>Fusobacteriati</taxon>
        <taxon>Fusobacteriota</taxon>
        <taxon>Fusobacteriia</taxon>
        <taxon>Fusobacteriales</taxon>
        <taxon>Fusobacteriaceae</taxon>
        <taxon>Fusobacterium</taxon>
    </lineage>
</organism>
<accession>A0ABS2G395</accession>
<evidence type="ECO:0008006" key="3">
    <source>
        <dbReference type="Google" id="ProtNLM"/>
    </source>
</evidence>
<reference evidence="1 2" key="1">
    <citation type="journal article" date="2021" name="Sci. Rep.">
        <title>The distribution of antibiotic resistance genes in chicken gut microbiota commensals.</title>
        <authorList>
            <person name="Juricova H."/>
            <person name="Matiasovicova J."/>
            <person name="Kubasova T."/>
            <person name="Cejkova D."/>
            <person name="Rychlik I."/>
        </authorList>
    </citation>
    <scope>NUCLEOTIDE SEQUENCE [LARGE SCALE GENOMIC DNA]</scope>
    <source>
        <strain evidence="1 2">An425</strain>
    </source>
</reference>
<gene>
    <name evidence="1" type="ORF">H6A04_09690</name>
</gene>
<comment type="caution">
    <text evidence="1">The sequence shown here is derived from an EMBL/GenBank/DDBJ whole genome shotgun (WGS) entry which is preliminary data.</text>
</comment>
<evidence type="ECO:0000313" key="1">
    <source>
        <dbReference type="EMBL" id="MBM6875916.1"/>
    </source>
</evidence>
<dbReference type="Proteomes" id="UP000728968">
    <property type="component" value="Unassembled WGS sequence"/>
</dbReference>
<evidence type="ECO:0000313" key="2">
    <source>
        <dbReference type="Proteomes" id="UP000728968"/>
    </source>
</evidence>
<proteinExistence type="predicted"/>
<keyword evidence="2" id="KW-1185">Reference proteome</keyword>
<sequence length="266" mass="31353">MSIWRINCKPGSRLVSHKESFNKWLEKGFIGIGWSKEEKFLEGLNETELNIEDIRNHIYTTLKNWKCSTKSFNSYANILFYRRVKFLDKDFVESEVPGKIVTSFRNSSTLQIVKEFEDELTLYCKANVENKKVCFPIYNWKNLLSAEDIEEIVGLYLQMEKNLYVYTSTCKNDTSLIEFQLVDKNSHLYGVQVKSGNETLNADDYFKLSKKMTIFLFASSDDIFNIEKYPNIEKIDSKEITLFIEKNLKLLPEKIRFWFEDSKGDF</sequence>
<dbReference type="RefSeq" id="WP_204716586.1">
    <property type="nucleotide sequence ID" value="NZ_JACJLT010000127.1"/>
</dbReference>
<dbReference type="EMBL" id="JACJLT010000127">
    <property type="protein sequence ID" value="MBM6875916.1"/>
    <property type="molecule type" value="Genomic_DNA"/>
</dbReference>
<name>A0ABS2G395_FUSMR</name>
<protein>
    <recommendedName>
        <fullName evidence="3">DUF3883 domain-containing protein</fullName>
    </recommendedName>
</protein>